<dbReference type="AlphaFoldDB" id="A0AAV4DZ72"/>
<dbReference type="EMBL" id="BLXT01008489">
    <property type="protein sequence ID" value="GFO49495.1"/>
    <property type="molecule type" value="Genomic_DNA"/>
</dbReference>
<reference evidence="2 3" key="1">
    <citation type="journal article" date="2021" name="Elife">
        <title>Chloroplast acquisition without the gene transfer in kleptoplastic sea slugs, Plakobranchus ocellatus.</title>
        <authorList>
            <person name="Maeda T."/>
            <person name="Takahashi S."/>
            <person name="Yoshida T."/>
            <person name="Shimamura S."/>
            <person name="Takaki Y."/>
            <person name="Nagai Y."/>
            <person name="Toyoda A."/>
            <person name="Suzuki Y."/>
            <person name="Arimoto A."/>
            <person name="Ishii H."/>
            <person name="Satoh N."/>
            <person name="Nishiyama T."/>
            <person name="Hasebe M."/>
            <person name="Maruyama T."/>
            <person name="Minagawa J."/>
            <person name="Obokata J."/>
            <person name="Shigenobu S."/>
        </authorList>
    </citation>
    <scope>NUCLEOTIDE SEQUENCE [LARGE SCALE GENOMIC DNA]</scope>
</reference>
<feature type="compositionally biased region" description="Basic and acidic residues" evidence="1">
    <location>
        <begin position="37"/>
        <end position="56"/>
    </location>
</feature>
<evidence type="ECO:0000313" key="3">
    <source>
        <dbReference type="Proteomes" id="UP000735302"/>
    </source>
</evidence>
<organism evidence="2 3">
    <name type="scientific">Plakobranchus ocellatus</name>
    <dbReference type="NCBI Taxonomy" id="259542"/>
    <lineage>
        <taxon>Eukaryota</taxon>
        <taxon>Metazoa</taxon>
        <taxon>Spiralia</taxon>
        <taxon>Lophotrochozoa</taxon>
        <taxon>Mollusca</taxon>
        <taxon>Gastropoda</taxon>
        <taxon>Heterobranchia</taxon>
        <taxon>Euthyneura</taxon>
        <taxon>Panpulmonata</taxon>
        <taxon>Sacoglossa</taxon>
        <taxon>Placobranchoidea</taxon>
        <taxon>Plakobranchidae</taxon>
        <taxon>Plakobranchus</taxon>
    </lineage>
</organism>
<accession>A0AAV4DZ72</accession>
<evidence type="ECO:0000313" key="2">
    <source>
        <dbReference type="EMBL" id="GFO49495.1"/>
    </source>
</evidence>
<feature type="region of interest" description="Disordered" evidence="1">
    <location>
        <begin position="95"/>
        <end position="151"/>
    </location>
</feature>
<dbReference type="Proteomes" id="UP000735302">
    <property type="component" value="Unassembled WGS sequence"/>
</dbReference>
<feature type="region of interest" description="Disordered" evidence="1">
    <location>
        <begin position="1"/>
        <end position="60"/>
    </location>
</feature>
<name>A0AAV4DZ72_9GAST</name>
<evidence type="ECO:0000256" key="1">
    <source>
        <dbReference type="SAM" id="MobiDB-lite"/>
    </source>
</evidence>
<keyword evidence="3" id="KW-1185">Reference proteome</keyword>
<comment type="caution">
    <text evidence="2">The sequence shown here is derived from an EMBL/GenBank/DDBJ whole genome shotgun (WGS) entry which is preliminary data.</text>
</comment>
<feature type="compositionally biased region" description="Low complexity" evidence="1">
    <location>
        <begin position="107"/>
        <end position="124"/>
    </location>
</feature>
<protein>
    <submittedName>
        <fullName evidence="2">Uncharacterized protein</fullName>
    </submittedName>
</protein>
<gene>
    <name evidence="2" type="ORF">PoB_007600000</name>
</gene>
<sequence length="151" mass="15706">MFPKDGGRSAPSAPPKGKKAQMDSLAPSPQGAAEAEVPAKRRVEKSKRQEAPKETVNRFAPLAMDAEDNLNLGGFLHPQLPEGLHLPYGVPSLPLQIQPPAPGGETPRSSAFPLASLPLRPRSLGDGGGVKATKKIKGLAGQPKGGLPSNK</sequence>
<proteinExistence type="predicted"/>